<protein>
    <recommendedName>
        <fullName evidence="5">2,5-dioxovalerate dehydrogenase</fullName>
        <ecNumber evidence="5">1.2.1.26</ecNumber>
    </recommendedName>
</protein>
<evidence type="ECO:0000313" key="7">
    <source>
        <dbReference type="EMBL" id="AWI78497.1"/>
    </source>
</evidence>
<dbReference type="GO" id="GO:0047533">
    <property type="term" value="F:2,5-dioxovalerate dehydrogenase (NADP+) activity"/>
    <property type="evidence" value="ECO:0007669"/>
    <property type="project" value="UniProtKB-EC"/>
</dbReference>
<proteinExistence type="inferred from homology"/>
<gene>
    <name evidence="7" type="ORF">CEW87_03470</name>
</gene>
<dbReference type="InterPro" id="IPR044151">
    <property type="entry name" value="ALDH_KGSADH"/>
</dbReference>
<dbReference type="EC" id="1.2.1.26" evidence="5"/>
<dbReference type="InterPro" id="IPR016163">
    <property type="entry name" value="Ald_DH_C"/>
</dbReference>
<dbReference type="PANTHER" id="PTHR43353:SF3">
    <property type="entry name" value="ALDEHYDE DEHYDROGENASE-RELATED"/>
    <property type="match status" value="1"/>
</dbReference>
<dbReference type="Gene3D" id="3.40.309.10">
    <property type="entry name" value="Aldehyde Dehydrogenase, Chain A, domain 2"/>
    <property type="match status" value="1"/>
</dbReference>
<comment type="catalytic activity">
    <reaction evidence="3">
        <text>2,5-dioxopentanoate + NAD(+) + H2O = 2-oxoglutarate + NADH + 2 H(+)</text>
        <dbReference type="Rhea" id="RHEA:47152"/>
        <dbReference type="ChEBI" id="CHEBI:15377"/>
        <dbReference type="ChEBI" id="CHEBI:15378"/>
        <dbReference type="ChEBI" id="CHEBI:16810"/>
        <dbReference type="ChEBI" id="CHEBI:57540"/>
        <dbReference type="ChEBI" id="CHEBI:57945"/>
        <dbReference type="ChEBI" id="CHEBI:58136"/>
    </reaction>
</comment>
<organism evidence="7 8">
    <name type="scientific">Parazoarcus communis</name>
    <dbReference type="NCBI Taxonomy" id="41977"/>
    <lineage>
        <taxon>Bacteria</taxon>
        <taxon>Pseudomonadati</taxon>
        <taxon>Pseudomonadota</taxon>
        <taxon>Betaproteobacteria</taxon>
        <taxon>Rhodocyclales</taxon>
        <taxon>Zoogloeaceae</taxon>
        <taxon>Parazoarcus</taxon>
    </lineage>
</organism>
<dbReference type="Proteomes" id="UP000244902">
    <property type="component" value="Chromosome"/>
</dbReference>
<dbReference type="SUPFAM" id="SSF53720">
    <property type="entry name" value="ALDH-like"/>
    <property type="match status" value="1"/>
</dbReference>
<evidence type="ECO:0000313" key="8">
    <source>
        <dbReference type="Proteomes" id="UP000244902"/>
    </source>
</evidence>
<dbReference type="InterPro" id="IPR050740">
    <property type="entry name" value="Aldehyde_DH_Superfamily"/>
</dbReference>
<dbReference type="PANTHER" id="PTHR43353">
    <property type="entry name" value="SUCCINATE-SEMIALDEHYDE DEHYDROGENASE, MITOCHONDRIAL"/>
    <property type="match status" value="1"/>
</dbReference>
<feature type="domain" description="Aldehyde dehydrogenase" evidence="6">
    <location>
        <begin position="18"/>
        <end position="467"/>
    </location>
</feature>
<dbReference type="OrthoDB" id="9770537at2"/>
<evidence type="ECO:0000256" key="1">
    <source>
        <dbReference type="ARBA" id="ARBA00009986"/>
    </source>
</evidence>
<dbReference type="InterPro" id="IPR015590">
    <property type="entry name" value="Aldehyde_DH_dom"/>
</dbReference>
<accession>A0A2U8GXQ9</accession>
<name>A0A2U8GXQ9_9RHOO</name>
<sequence>MQVTGQSLIGSQAVLSTGKPIQALNPATGAFIEPAFRGCGAEELDRACALAAAAATAFRNTPLQVRANFLETVATEIEALGHALIERCMLESGLPRARLEGERARTCGQLRLFASVVRTGEWLDVRIEPALPERQPLPRSDLRLQNIAIGPVAVFGASNFPLAFSVAGGDTASAFAAGCPVVVKAHAAHPGTSELVGRAIQTAVSKCGLPEGVFSLLFGTGNELGLALVSDSRIKAVGFTGSRSGGMALMKAAQARPQPIPVYAEMSSINPVFLLPDALQQRGAALAEGFVASLAMGAGQFCTNPGLVVGVRGTALDTFLHAVAQAVSGVGAQTMLSPGIHAAYNDGSGALAGHARVRPVGQGAAAEGPCQCQARVFVTAASDFLEDEVLQREVFGATSLVVECEDWAEVERVAQSLEGQLTATLLMDESDLEKAAQLLPVLEEKAGRLLVNNWPTGVEVCHAMVHGGPFPATSDARTTSVGTAAIQRFLRPVCYQNLPQALLPEALRDGNPSGVSRLVGGTRMVPASA</sequence>
<dbReference type="RefSeq" id="WP_108971460.1">
    <property type="nucleotide sequence ID" value="NZ_CP022188.1"/>
</dbReference>
<evidence type="ECO:0000256" key="4">
    <source>
        <dbReference type="ARBA" id="ARBA00051918"/>
    </source>
</evidence>
<keyword evidence="2" id="KW-0560">Oxidoreductase</keyword>
<dbReference type="InterPro" id="IPR016161">
    <property type="entry name" value="Ald_DH/histidinol_DH"/>
</dbReference>
<dbReference type="FunFam" id="3.40.605.10:FF:000037">
    <property type="entry name" value="NADP-dependent fatty aldehyde dehydrogenase"/>
    <property type="match status" value="1"/>
</dbReference>
<comment type="catalytic activity">
    <reaction evidence="4">
        <text>2,5-dioxopentanoate + NADP(+) + H2O = 2-oxoglutarate + NADPH + 2 H(+)</text>
        <dbReference type="Rhea" id="RHEA:11296"/>
        <dbReference type="ChEBI" id="CHEBI:15377"/>
        <dbReference type="ChEBI" id="CHEBI:15378"/>
        <dbReference type="ChEBI" id="CHEBI:16810"/>
        <dbReference type="ChEBI" id="CHEBI:57783"/>
        <dbReference type="ChEBI" id="CHEBI:58136"/>
        <dbReference type="ChEBI" id="CHEBI:58349"/>
        <dbReference type="EC" id="1.2.1.26"/>
    </reaction>
</comment>
<dbReference type="CDD" id="cd07129">
    <property type="entry name" value="ALDH_KGSADH"/>
    <property type="match status" value="1"/>
</dbReference>
<evidence type="ECO:0000256" key="5">
    <source>
        <dbReference type="ARBA" id="ARBA00067023"/>
    </source>
</evidence>
<dbReference type="InterPro" id="IPR016162">
    <property type="entry name" value="Ald_DH_N"/>
</dbReference>
<dbReference type="EMBL" id="CP022188">
    <property type="protein sequence ID" value="AWI78497.1"/>
    <property type="molecule type" value="Genomic_DNA"/>
</dbReference>
<evidence type="ECO:0000259" key="6">
    <source>
        <dbReference type="Pfam" id="PF00171"/>
    </source>
</evidence>
<dbReference type="Pfam" id="PF00171">
    <property type="entry name" value="Aldedh"/>
    <property type="match status" value="1"/>
</dbReference>
<dbReference type="Gene3D" id="3.40.605.10">
    <property type="entry name" value="Aldehyde Dehydrogenase, Chain A, domain 1"/>
    <property type="match status" value="1"/>
</dbReference>
<reference evidence="7 8" key="1">
    <citation type="submission" date="2017-06" db="EMBL/GenBank/DDBJ databases">
        <title>Azoarcus sp. TSNA42 complete genome sequence.</title>
        <authorList>
            <person name="Woo J.-H."/>
            <person name="Kim H.-S."/>
        </authorList>
    </citation>
    <scope>NUCLEOTIDE SEQUENCE [LARGE SCALE GENOMIC DNA]</scope>
    <source>
        <strain evidence="7 8">TSNA42</strain>
    </source>
</reference>
<dbReference type="AlphaFoldDB" id="A0A2U8GXQ9"/>
<comment type="similarity">
    <text evidence="1">Belongs to the aldehyde dehydrogenase family.</text>
</comment>
<evidence type="ECO:0000256" key="2">
    <source>
        <dbReference type="ARBA" id="ARBA00023002"/>
    </source>
</evidence>
<evidence type="ECO:0000256" key="3">
    <source>
        <dbReference type="ARBA" id="ARBA00050769"/>
    </source>
</evidence>